<dbReference type="SUPFAM" id="SSF56322">
    <property type="entry name" value="ADC synthase"/>
    <property type="match status" value="1"/>
</dbReference>
<keyword evidence="5" id="KW-0456">Lyase</keyword>
<evidence type="ECO:0000256" key="2">
    <source>
        <dbReference type="ARBA" id="ARBA00022679"/>
    </source>
</evidence>
<dbReference type="InterPro" id="IPR019999">
    <property type="entry name" value="Anth_synth_I-like"/>
</dbReference>
<name>A0A0H3FXV0_ZYMMA</name>
<accession>A0A0H3FXV0</accession>
<dbReference type="KEGG" id="zmm:Zmob_0714"/>
<organism evidence="5 6">
    <name type="scientific">Zymomonas mobilis subsp. mobilis (strain ATCC 10988 / DSM 424 / LMG 404 / NCIMB 8938 / NRRL B-806 / ZM1)</name>
    <dbReference type="NCBI Taxonomy" id="555217"/>
    <lineage>
        <taxon>Bacteria</taxon>
        <taxon>Pseudomonadati</taxon>
        <taxon>Pseudomonadota</taxon>
        <taxon>Alphaproteobacteria</taxon>
        <taxon>Sphingomonadales</taxon>
        <taxon>Zymomonadaceae</taxon>
        <taxon>Zymomonas</taxon>
    </lineage>
</organism>
<dbReference type="eggNOG" id="COG0147">
    <property type="taxonomic scope" value="Bacteria"/>
</dbReference>
<dbReference type="InterPro" id="IPR005802">
    <property type="entry name" value="ADC_synth_comp_1"/>
</dbReference>
<dbReference type="GO" id="GO:0009396">
    <property type="term" value="P:folic acid-containing compound biosynthetic process"/>
    <property type="evidence" value="ECO:0007669"/>
    <property type="project" value="InterPro"/>
</dbReference>
<proteinExistence type="predicted"/>
<gene>
    <name evidence="5" type="ordered locus">Zmob_0714</name>
</gene>
<dbReference type="GO" id="GO:0000162">
    <property type="term" value="P:L-tryptophan biosynthetic process"/>
    <property type="evidence" value="ECO:0007669"/>
    <property type="project" value="TreeGrafter"/>
</dbReference>
<dbReference type="AlphaFoldDB" id="A0A0H3FXV0"/>
<evidence type="ECO:0000259" key="4">
    <source>
        <dbReference type="Pfam" id="PF04715"/>
    </source>
</evidence>
<dbReference type="EMBL" id="CP002850">
    <property type="protein sequence ID" value="AEH62556.1"/>
    <property type="molecule type" value="Genomic_DNA"/>
</dbReference>
<dbReference type="GO" id="GO:0046820">
    <property type="term" value="F:4-amino-4-deoxychorismate synthase activity"/>
    <property type="evidence" value="ECO:0007669"/>
    <property type="project" value="UniProtKB-EC"/>
</dbReference>
<feature type="domain" description="Anthranilate synthase component I N-terminal" evidence="4">
    <location>
        <begin position="28"/>
        <end position="161"/>
    </location>
</feature>
<dbReference type="InterPro" id="IPR015890">
    <property type="entry name" value="Chorismate_C"/>
</dbReference>
<dbReference type="EC" id="2.6.1.85" evidence="1"/>
<dbReference type="Proteomes" id="UP000001494">
    <property type="component" value="Chromosome"/>
</dbReference>
<reference evidence="5 6" key="1">
    <citation type="journal article" date="2011" name="J. Bacteriol.">
        <title>Genome sequence of the ethanol-producing Zymomonas mobilis subsp. mobilis lectotype strain ATCC 10988.</title>
        <authorList>
            <person name="Pappas K.M."/>
            <person name="Kouvelis V.N."/>
            <person name="Saunders E."/>
            <person name="Brettin T.S."/>
            <person name="Bruce D."/>
            <person name="Detter C."/>
            <person name="Balakireva M."/>
            <person name="Han C.S."/>
            <person name="Savvakis G."/>
            <person name="Kyrpides N.C."/>
            <person name="Typas M.A."/>
        </authorList>
    </citation>
    <scope>NUCLEOTIDE SEQUENCE [LARGE SCALE GENOMIC DNA]</scope>
    <source>
        <strain evidence="6">ATCC 10988 / DSM 424 / CCUG 17860 / LMG 404 / NCIMB 8938 / NRRL B-806 / ZM1</strain>
    </source>
</reference>
<evidence type="ECO:0000313" key="5">
    <source>
        <dbReference type="EMBL" id="AEH62556.1"/>
    </source>
</evidence>
<dbReference type="Pfam" id="PF00425">
    <property type="entry name" value="Chorismate_bind"/>
    <property type="match status" value="1"/>
</dbReference>
<dbReference type="InterPro" id="IPR005801">
    <property type="entry name" value="ADC_synthase"/>
</dbReference>
<dbReference type="Pfam" id="PF04715">
    <property type="entry name" value="Anth_synt_I_N"/>
    <property type="match status" value="1"/>
</dbReference>
<dbReference type="PRINTS" id="PR00095">
    <property type="entry name" value="ANTSNTHASEI"/>
</dbReference>
<keyword evidence="2" id="KW-0808">Transferase</keyword>
<dbReference type="HOGENOM" id="CLU_006493_9_3_5"/>
<dbReference type="Gene3D" id="3.60.120.10">
    <property type="entry name" value="Anthranilate synthase"/>
    <property type="match status" value="1"/>
</dbReference>
<protein>
    <recommendedName>
        <fullName evidence="1">aminodeoxychorismate synthase</fullName>
        <ecNumber evidence="1">2.6.1.85</ecNumber>
    </recommendedName>
</protein>
<evidence type="ECO:0000259" key="3">
    <source>
        <dbReference type="Pfam" id="PF00425"/>
    </source>
</evidence>
<evidence type="ECO:0000256" key="1">
    <source>
        <dbReference type="ARBA" id="ARBA00013139"/>
    </source>
</evidence>
<feature type="domain" description="Chorismate-utilising enzyme C-terminal" evidence="3">
    <location>
        <begin position="216"/>
        <end position="471"/>
    </location>
</feature>
<sequence length="487" mass="54662">MEVFRPTISNPDKFQIGKAMWLQKIDLKDPLVAANILSSRPYFAFLDSAMHQDKLGRYSYIAVDPFARLTVCGDQAYWNSVPEKGDPLEILQRHLAQFAFDEKIERRFPFQGGCIGYVGYDYGRCLEVINGYPETEDKAADINFCFYDVVLAFDHMTGESYLCSSGYPETQPDKKESRAKARLAQFSDWLSMPSKQASLDEKPNRLSLNWQSNFTKEHYCQAIETVREYIRKGDIYQANIAQSFSAELPDDFQPWPFYRQLRRINPATFGAYLAFGDQVIASASPERFVLLQDNQIETRPIKGTARRSPDLEKDRAAAEELLHSEKDRAENIMIVDLLRNDLSHVSTADSVEVTDLCRLESYAGVHHLVSVVTGKLRPENSSVDLLKACFPGGSITGAPKIRAMEIIAEIEQLARGVYCGSIGYIDFGGNLDFNIAIRTVTLSENKAVFQVGGGITLLSDPEAEYVETLTKAAKIFESFGTSVSEMA</sequence>
<dbReference type="InterPro" id="IPR006805">
    <property type="entry name" value="Anth_synth_I_N"/>
</dbReference>
<dbReference type="PANTHER" id="PTHR11236">
    <property type="entry name" value="AMINOBENZOATE/ANTHRANILATE SYNTHASE"/>
    <property type="match status" value="1"/>
</dbReference>
<evidence type="ECO:0000313" key="6">
    <source>
        <dbReference type="Proteomes" id="UP000001494"/>
    </source>
</evidence>
<dbReference type="GO" id="GO:0016829">
    <property type="term" value="F:lyase activity"/>
    <property type="evidence" value="ECO:0007669"/>
    <property type="project" value="UniProtKB-KW"/>
</dbReference>
<dbReference type="NCBIfam" id="TIGR00553">
    <property type="entry name" value="pabB"/>
    <property type="match status" value="1"/>
</dbReference>
<dbReference type="PANTHER" id="PTHR11236:SF50">
    <property type="entry name" value="AMINODEOXYCHORISMATE SYNTHASE COMPONENT 1"/>
    <property type="match status" value="1"/>
</dbReference>
<dbReference type="OrthoDB" id="9803598at2"/>